<feature type="transmembrane region" description="Helical" evidence="6">
    <location>
        <begin position="56"/>
        <end position="73"/>
    </location>
</feature>
<organism evidence="7 8">
    <name type="scientific">Dictyostelium purpureum</name>
    <name type="common">Slime mold</name>
    <dbReference type="NCBI Taxonomy" id="5786"/>
    <lineage>
        <taxon>Eukaryota</taxon>
        <taxon>Amoebozoa</taxon>
        <taxon>Evosea</taxon>
        <taxon>Eumycetozoa</taxon>
        <taxon>Dictyostelia</taxon>
        <taxon>Dictyosteliales</taxon>
        <taxon>Dictyosteliaceae</taxon>
        <taxon>Dictyostelium</taxon>
    </lineage>
</organism>
<dbReference type="KEGG" id="dpp:DICPUDRAFT_91611"/>
<name>F0ZET4_DICPU</name>
<feature type="transmembrane region" description="Helical" evidence="6">
    <location>
        <begin position="79"/>
        <end position="97"/>
    </location>
</feature>
<sequence length="102" mass="10899">MSALVYAYAVLLAIGGIIGYLKAGSMPSLVMGVLSGAAVGYSANLTVTNRRLGTQLTLFLSFVLLLIMGSRFYNSQKFMPAGLVALFSFIVLAKTFLSYSQM</sequence>
<evidence type="ECO:0000313" key="8">
    <source>
        <dbReference type="Proteomes" id="UP000001064"/>
    </source>
</evidence>
<dbReference type="RefSeq" id="XP_003285919.1">
    <property type="nucleotide sequence ID" value="XM_003285871.1"/>
</dbReference>
<evidence type="ECO:0000256" key="4">
    <source>
        <dbReference type="ARBA" id="ARBA00022989"/>
    </source>
</evidence>
<dbReference type="EMBL" id="GL870997">
    <property type="protein sequence ID" value="EGC37528.1"/>
    <property type="molecule type" value="Genomic_DNA"/>
</dbReference>
<gene>
    <name evidence="7" type="ORF">DICPUDRAFT_91611</name>
</gene>
<dbReference type="eggNOG" id="KOG4267">
    <property type="taxonomic scope" value="Eukaryota"/>
</dbReference>
<keyword evidence="8" id="KW-1185">Reference proteome</keyword>
<evidence type="ECO:0000256" key="5">
    <source>
        <dbReference type="ARBA" id="ARBA00023136"/>
    </source>
</evidence>
<comment type="similarity">
    <text evidence="2">Belongs to the TMEM14 family.</text>
</comment>
<evidence type="ECO:0000313" key="7">
    <source>
        <dbReference type="EMBL" id="EGC37528.1"/>
    </source>
</evidence>
<dbReference type="InterPro" id="IPR044890">
    <property type="entry name" value="TMEM14_sf"/>
</dbReference>
<dbReference type="VEuPathDB" id="AmoebaDB:DICPUDRAFT_91611"/>
<evidence type="ECO:0000256" key="6">
    <source>
        <dbReference type="SAM" id="Phobius"/>
    </source>
</evidence>
<dbReference type="InterPro" id="IPR005349">
    <property type="entry name" value="TMEM14"/>
</dbReference>
<protein>
    <recommendedName>
        <fullName evidence="9">Transmembrane protein 14 A</fullName>
    </recommendedName>
</protein>
<dbReference type="AlphaFoldDB" id="F0ZET4"/>
<dbReference type="OMA" id="MGTRYKK"/>
<feature type="transmembrane region" description="Helical" evidence="6">
    <location>
        <begin position="29"/>
        <end position="47"/>
    </location>
</feature>
<evidence type="ECO:0008006" key="9">
    <source>
        <dbReference type="Google" id="ProtNLM"/>
    </source>
</evidence>
<dbReference type="GeneID" id="10499639"/>
<keyword evidence="5 6" id="KW-0472">Membrane</keyword>
<accession>F0ZET4</accession>
<dbReference type="GO" id="GO:0031966">
    <property type="term" value="C:mitochondrial membrane"/>
    <property type="evidence" value="ECO:0000318"/>
    <property type="project" value="GO_Central"/>
</dbReference>
<dbReference type="FunCoup" id="F0ZET4">
    <property type="interactions" value="31"/>
</dbReference>
<keyword evidence="3 6" id="KW-0812">Transmembrane</keyword>
<dbReference type="OrthoDB" id="5620at2759"/>
<dbReference type="Gene3D" id="1.10.10.1740">
    <property type="entry name" value="Transmembrane protein 14-like"/>
    <property type="match status" value="1"/>
</dbReference>
<dbReference type="InParanoid" id="F0ZET4"/>
<dbReference type="PANTHER" id="PTHR12668:SF43">
    <property type="entry name" value="TRANSMEMBRANE PROTEIN 14 HOMOLOG"/>
    <property type="match status" value="1"/>
</dbReference>
<dbReference type="Proteomes" id="UP000001064">
    <property type="component" value="Unassembled WGS sequence"/>
</dbReference>
<dbReference type="Pfam" id="PF03647">
    <property type="entry name" value="Tmemb_14"/>
    <property type="match status" value="1"/>
</dbReference>
<feature type="transmembrane region" description="Helical" evidence="6">
    <location>
        <begin position="5"/>
        <end position="23"/>
    </location>
</feature>
<evidence type="ECO:0000256" key="3">
    <source>
        <dbReference type="ARBA" id="ARBA00022692"/>
    </source>
</evidence>
<evidence type="ECO:0000256" key="1">
    <source>
        <dbReference type="ARBA" id="ARBA00004370"/>
    </source>
</evidence>
<evidence type="ECO:0000256" key="2">
    <source>
        <dbReference type="ARBA" id="ARBA00007590"/>
    </source>
</evidence>
<keyword evidence="4 6" id="KW-1133">Transmembrane helix</keyword>
<comment type="subcellular location">
    <subcellularLocation>
        <location evidence="1">Membrane</location>
    </subcellularLocation>
</comment>
<reference evidence="8" key="1">
    <citation type="journal article" date="2011" name="Genome Biol.">
        <title>Comparative genomics of the social amoebae Dictyostelium discoideum and Dictyostelium purpureum.</title>
        <authorList>
            <consortium name="US DOE Joint Genome Institute (JGI-PGF)"/>
            <person name="Sucgang R."/>
            <person name="Kuo A."/>
            <person name="Tian X."/>
            <person name="Salerno W."/>
            <person name="Parikh A."/>
            <person name="Feasley C.L."/>
            <person name="Dalin E."/>
            <person name="Tu H."/>
            <person name="Huang E."/>
            <person name="Barry K."/>
            <person name="Lindquist E."/>
            <person name="Shapiro H."/>
            <person name="Bruce D."/>
            <person name="Schmutz J."/>
            <person name="Salamov A."/>
            <person name="Fey P."/>
            <person name="Gaudet P."/>
            <person name="Anjard C."/>
            <person name="Babu M.M."/>
            <person name="Basu S."/>
            <person name="Bushmanova Y."/>
            <person name="van der Wel H."/>
            <person name="Katoh-Kurasawa M."/>
            <person name="Dinh C."/>
            <person name="Coutinho P.M."/>
            <person name="Saito T."/>
            <person name="Elias M."/>
            <person name="Schaap P."/>
            <person name="Kay R.R."/>
            <person name="Henrissat B."/>
            <person name="Eichinger L."/>
            <person name="Rivero F."/>
            <person name="Putnam N.H."/>
            <person name="West C.M."/>
            <person name="Loomis W.F."/>
            <person name="Chisholm R.L."/>
            <person name="Shaulsky G."/>
            <person name="Strassmann J.E."/>
            <person name="Queller D.C."/>
            <person name="Kuspa A."/>
            <person name="Grigoriev I.V."/>
        </authorList>
    </citation>
    <scope>NUCLEOTIDE SEQUENCE [LARGE SCALE GENOMIC DNA]</scope>
    <source>
        <strain evidence="8">QSDP1</strain>
    </source>
</reference>
<proteinExistence type="inferred from homology"/>
<dbReference type="PANTHER" id="PTHR12668">
    <property type="entry name" value="TRANSMEMBRANE PROTEIN 14, 15"/>
    <property type="match status" value="1"/>
</dbReference>